<evidence type="ECO:0000256" key="1">
    <source>
        <dbReference type="SAM" id="Phobius"/>
    </source>
</evidence>
<keyword evidence="1" id="KW-0812">Transmembrane</keyword>
<sequence>MKKLVAVLIMLATLAFAGTAQATMLNVADMKGSLNFATELQSVEFNIGNDYMYWGFGLPFLDPKQSVYHVGDSIFYDTFLSCLTRTYTPFRNSDGTLDDSNGWNYAYQSKAVTFYAIWCGMDQVEVSMLYVPIVDLTGYVINDLYLYTDILQKDDTLSYRLNIVADAKAVPEPSTALLFLAGMAGVIGVAAIRREALR</sequence>
<dbReference type="RefSeq" id="WP_185244595.1">
    <property type="nucleotide sequence ID" value="NZ_AP023213.1"/>
</dbReference>
<feature type="signal peptide" evidence="2">
    <location>
        <begin position="1"/>
        <end position="22"/>
    </location>
</feature>
<feature type="domain" description="Ice-binding protein C-terminal" evidence="3">
    <location>
        <begin position="169"/>
        <end position="194"/>
    </location>
</feature>
<feature type="chain" id="PRO_5028066427" description="Ice-binding protein C-terminal domain-containing protein" evidence="2">
    <location>
        <begin position="23"/>
        <end position="198"/>
    </location>
</feature>
<dbReference type="Pfam" id="PF07589">
    <property type="entry name" value="PEP-CTERM"/>
    <property type="match status" value="1"/>
</dbReference>
<dbReference type="EMBL" id="AP023213">
    <property type="protein sequence ID" value="BCG46377.1"/>
    <property type="molecule type" value="Genomic_DNA"/>
</dbReference>
<evidence type="ECO:0000313" key="4">
    <source>
        <dbReference type="EMBL" id="BCG46377.1"/>
    </source>
</evidence>
<dbReference type="NCBIfam" id="TIGR02595">
    <property type="entry name" value="PEP_CTERM"/>
    <property type="match status" value="1"/>
</dbReference>
<accession>A0A6S6LWH1</accession>
<gene>
    <name evidence="4" type="ORF">GEOBRER4_n1173</name>
</gene>
<reference evidence="4 5" key="1">
    <citation type="submission" date="2020-06" db="EMBL/GenBank/DDBJ databases">
        <title>Interaction of electrochemicaly active bacteria, Geobacter bremensis R4 on different carbon anode.</title>
        <authorList>
            <person name="Meng L."/>
            <person name="Yoshida N."/>
        </authorList>
    </citation>
    <scope>NUCLEOTIDE SEQUENCE [LARGE SCALE GENOMIC DNA]</scope>
    <source>
        <strain evidence="4 5">R4</strain>
    </source>
</reference>
<keyword evidence="5" id="KW-1185">Reference proteome</keyword>
<evidence type="ECO:0000259" key="3">
    <source>
        <dbReference type="Pfam" id="PF07589"/>
    </source>
</evidence>
<keyword evidence="2" id="KW-0732">Signal</keyword>
<dbReference type="InterPro" id="IPR013424">
    <property type="entry name" value="Ice-binding_C"/>
</dbReference>
<dbReference type="Proteomes" id="UP000515472">
    <property type="component" value="Chromosome"/>
</dbReference>
<dbReference type="AlphaFoldDB" id="A0A6S6LWH1"/>
<feature type="transmembrane region" description="Helical" evidence="1">
    <location>
        <begin position="175"/>
        <end position="192"/>
    </location>
</feature>
<protein>
    <recommendedName>
        <fullName evidence="3">Ice-binding protein C-terminal domain-containing protein</fullName>
    </recommendedName>
</protein>
<proteinExistence type="predicted"/>
<name>A0A6S6LWH1_9BACT</name>
<keyword evidence="1" id="KW-0472">Membrane</keyword>
<dbReference type="KEGG" id="gbn:GEOBRER4_11270"/>
<evidence type="ECO:0000313" key="5">
    <source>
        <dbReference type="Proteomes" id="UP000515472"/>
    </source>
</evidence>
<evidence type="ECO:0000256" key="2">
    <source>
        <dbReference type="SAM" id="SignalP"/>
    </source>
</evidence>
<organism evidence="4 5">
    <name type="scientific">Citrifermentans bremense</name>
    <dbReference type="NCBI Taxonomy" id="60035"/>
    <lineage>
        <taxon>Bacteria</taxon>
        <taxon>Pseudomonadati</taxon>
        <taxon>Thermodesulfobacteriota</taxon>
        <taxon>Desulfuromonadia</taxon>
        <taxon>Geobacterales</taxon>
        <taxon>Geobacteraceae</taxon>
        <taxon>Citrifermentans</taxon>
    </lineage>
</organism>
<keyword evidence="1" id="KW-1133">Transmembrane helix</keyword>